<dbReference type="AlphaFoldDB" id="A0A7U6GFX0"/>
<dbReference type="KEGG" id="cex:CSE_15140"/>
<protein>
    <submittedName>
        <fullName evidence="1">Uncharacterized protein</fullName>
    </submittedName>
</protein>
<sequence>MAKPRGISEFRFLLLLGVEGTLQTGAKEKALSTGKSLQDSKVV</sequence>
<evidence type="ECO:0000313" key="2">
    <source>
        <dbReference type="Proteomes" id="UP000004793"/>
    </source>
</evidence>
<gene>
    <name evidence="1" type="ordered locus">CSE_15140</name>
</gene>
<dbReference type="Proteomes" id="UP000004793">
    <property type="component" value="Chromosome"/>
</dbReference>
<dbReference type="EMBL" id="AP012051">
    <property type="protein sequence ID" value="BAL81640.1"/>
    <property type="molecule type" value="Genomic_DNA"/>
</dbReference>
<proteinExistence type="predicted"/>
<accession>A0A7U6GFX0</accession>
<reference evidence="1 2" key="1">
    <citation type="submission" date="2011-01" db="EMBL/GenBank/DDBJ databases">
        <title>Whole genome sequence of Caldisericum exile AZM16c01.</title>
        <authorList>
            <person name="Narita-Yamada S."/>
            <person name="Kawakoshi A."/>
            <person name="Nakamura S."/>
            <person name="Sasagawa M."/>
            <person name="Fukada J."/>
            <person name="Sekine M."/>
            <person name="Kato Y."/>
            <person name="Fukai R."/>
            <person name="Sasaki K."/>
            <person name="Hanamaki A."/>
            <person name="Narita H."/>
            <person name="Konno Y."/>
            <person name="Mori K."/>
            <person name="Yamazaki S."/>
            <person name="Suzuki K."/>
            <person name="Fujita N."/>
        </authorList>
    </citation>
    <scope>NUCLEOTIDE SEQUENCE [LARGE SCALE GENOMIC DNA]</scope>
    <source>
        <strain evidence="2">DSM 21853 / NBRC 104410 / AZM16c01</strain>
    </source>
</reference>
<name>A0A7U6GFX0_CALEA</name>
<organism evidence="1 2">
    <name type="scientific">Caldisericum exile (strain DSM 21853 / NBRC 104410 / AZM16c01)</name>
    <dbReference type="NCBI Taxonomy" id="511051"/>
    <lineage>
        <taxon>Bacteria</taxon>
        <taxon>Pseudomonadati</taxon>
        <taxon>Caldisericota/Cryosericota group</taxon>
        <taxon>Caldisericota</taxon>
        <taxon>Caldisericia</taxon>
        <taxon>Caldisericales</taxon>
        <taxon>Caldisericaceae</taxon>
        <taxon>Caldisericum</taxon>
    </lineage>
</organism>
<evidence type="ECO:0000313" key="1">
    <source>
        <dbReference type="EMBL" id="BAL81640.1"/>
    </source>
</evidence>
<dbReference type="RefSeq" id="WP_014454035.1">
    <property type="nucleotide sequence ID" value="NC_017096.1"/>
</dbReference>
<keyword evidence="2" id="KW-1185">Reference proteome</keyword>